<dbReference type="AlphaFoldDB" id="A0A1G2MAS9"/>
<dbReference type="InterPro" id="IPR013766">
    <property type="entry name" value="Thioredoxin_domain"/>
</dbReference>
<protein>
    <recommendedName>
        <fullName evidence="3">thioredoxin-dependent peroxiredoxin</fullName>
        <ecNumber evidence="3">1.11.1.24</ecNumber>
    </recommendedName>
    <alternativeName>
        <fullName evidence="9">Thioredoxin peroxidase</fullName>
    </alternativeName>
</protein>
<comment type="catalytic activity">
    <reaction evidence="11">
        <text>a hydroperoxide + [thioredoxin]-dithiol = an alcohol + [thioredoxin]-disulfide + H2O</text>
        <dbReference type="Rhea" id="RHEA:62620"/>
        <dbReference type="Rhea" id="RHEA-COMP:10698"/>
        <dbReference type="Rhea" id="RHEA-COMP:10700"/>
        <dbReference type="ChEBI" id="CHEBI:15377"/>
        <dbReference type="ChEBI" id="CHEBI:29950"/>
        <dbReference type="ChEBI" id="CHEBI:30879"/>
        <dbReference type="ChEBI" id="CHEBI:35924"/>
        <dbReference type="ChEBI" id="CHEBI:50058"/>
        <dbReference type="EC" id="1.11.1.24"/>
    </reaction>
</comment>
<keyword evidence="4" id="KW-0575">Peroxidase</keyword>
<dbReference type="InterPro" id="IPR036249">
    <property type="entry name" value="Thioredoxin-like_sf"/>
</dbReference>
<evidence type="ECO:0000313" key="15">
    <source>
        <dbReference type="Proteomes" id="UP000178121"/>
    </source>
</evidence>
<comment type="function">
    <text evidence="1">Thiol-specific peroxidase that catalyzes the reduction of hydrogen peroxide and organic hydroperoxides to water and alcohols, respectively. Plays a role in cell protection against oxidative stress by detoxifying peroxides and as sensor of hydrogen peroxide-mediated signaling events.</text>
</comment>
<dbReference type="SUPFAM" id="SSF52833">
    <property type="entry name" value="Thioredoxin-like"/>
    <property type="match status" value="1"/>
</dbReference>
<dbReference type="PANTHER" id="PTHR42801">
    <property type="entry name" value="THIOREDOXIN-DEPENDENT PEROXIDE REDUCTASE"/>
    <property type="match status" value="1"/>
</dbReference>
<keyword evidence="6" id="KW-0560">Oxidoreductase</keyword>
<comment type="similarity">
    <text evidence="10">Belongs to the peroxiredoxin family. BCP/PrxQ subfamily.</text>
</comment>
<dbReference type="GO" id="GO:0045454">
    <property type="term" value="P:cell redox homeostasis"/>
    <property type="evidence" value="ECO:0007669"/>
    <property type="project" value="TreeGrafter"/>
</dbReference>
<proteinExistence type="inferred from homology"/>
<dbReference type="Proteomes" id="UP000178121">
    <property type="component" value="Unassembled WGS sequence"/>
</dbReference>
<dbReference type="GO" id="GO:0008379">
    <property type="term" value="F:thioredoxin peroxidase activity"/>
    <property type="evidence" value="ECO:0007669"/>
    <property type="project" value="TreeGrafter"/>
</dbReference>
<keyword evidence="7" id="KW-1015">Disulfide bond</keyword>
<dbReference type="GO" id="GO:0034599">
    <property type="term" value="P:cellular response to oxidative stress"/>
    <property type="evidence" value="ECO:0007669"/>
    <property type="project" value="TreeGrafter"/>
</dbReference>
<evidence type="ECO:0000256" key="6">
    <source>
        <dbReference type="ARBA" id="ARBA00023002"/>
    </source>
</evidence>
<accession>A0A1G2MAS9</accession>
<evidence type="ECO:0000256" key="1">
    <source>
        <dbReference type="ARBA" id="ARBA00003330"/>
    </source>
</evidence>
<dbReference type="PANTHER" id="PTHR42801:SF4">
    <property type="entry name" value="AHPC_TSA FAMILY PROTEIN"/>
    <property type="match status" value="1"/>
</dbReference>
<organism evidence="14 15">
    <name type="scientific">Candidatus Taylorbacteria bacterium RIFCSPHIGHO2_01_FULL_51_15</name>
    <dbReference type="NCBI Taxonomy" id="1802304"/>
    <lineage>
        <taxon>Bacteria</taxon>
        <taxon>Candidatus Tayloriibacteriota</taxon>
    </lineage>
</organism>
<keyword evidence="5" id="KW-0049">Antioxidant</keyword>
<dbReference type="GO" id="GO:0005737">
    <property type="term" value="C:cytoplasm"/>
    <property type="evidence" value="ECO:0007669"/>
    <property type="project" value="TreeGrafter"/>
</dbReference>
<evidence type="ECO:0000256" key="3">
    <source>
        <dbReference type="ARBA" id="ARBA00013017"/>
    </source>
</evidence>
<evidence type="ECO:0000256" key="5">
    <source>
        <dbReference type="ARBA" id="ARBA00022862"/>
    </source>
</evidence>
<evidence type="ECO:0000256" key="9">
    <source>
        <dbReference type="ARBA" id="ARBA00032824"/>
    </source>
</evidence>
<dbReference type="InterPro" id="IPR000866">
    <property type="entry name" value="AhpC/TSA"/>
</dbReference>
<evidence type="ECO:0000256" key="12">
    <source>
        <dbReference type="PIRSR" id="PIRSR000239-1"/>
    </source>
</evidence>
<name>A0A1G2MAS9_9BACT</name>
<dbReference type="InterPro" id="IPR024706">
    <property type="entry name" value="Peroxiredoxin_AhpC-typ"/>
</dbReference>
<evidence type="ECO:0000256" key="8">
    <source>
        <dbReference type="ARBA" id="ARBA00023284"/>
    </source>
</evidence>
<dbReference type="PROSITE" id="PS51352">
    <property type="entry name" value="THIOREDOXIN_2"/>
    <property type="match status" value="1"/>
</dbReference>
<keyword evidence="8" id="KW-0676">Redox-active center</keyword>
<dbReference type="Gene3D" id="3.40.30.10">
    <property type="entry name" value="Glutaredoxin"/>
    <property type="match status" value="1"/>
</dbReference>
<evidence type="ECO:0000256" key="11">
    <source>
        <dbReference type="ARBA" id="ARBA00049091"/>
    </source>
</evidence>
<comment type="caution">
    <text evidence="14">The sequence shown here is derived from an EMBL/GenBank/DDBJ whole genome shotgun (WGS) entry which is preliminary data.</text>
</comment>
<dbReference type="FunFam" id="3.40.30.10:FF:000007">
    <property type="entry name" value="Thioredoxin-dependent thiol peroxidase"/>
    <property type="match status" value="1"/>
</dbReference>
<dbReference type="EC" id="1.11.1.24" evidence="3"/>
<evidence type="ECO:0000256" key="10">
    <source>
        <dbReference type="ARBA" id="ARBA00038489"/>
    </source>
</evidence>
<comment type="subunit">
    <text evidence="2">Monomer.</text>
</comment>
<dbReference type="CDD" id="cd03017">
    <property type="entry name" value="PRX_BCP"/>
    <property type="match status" value="1"/>
</dbReference>
<dbReference type="EMBL" id="MHRI01000018">
    <property type="protein sequence ID" value="OHA20923.1"/>
    <property type="molecule type" value="Genomic_DNA"/>
</dbReference>
<evidence type="ECO:0000256" key="2">
    <source>
        <dbReference type="ARBA" id="ARBA00011245"/>
    </source>
</evidence>
<feature type="domain" description="Thioredoxin" evidence="13">
    <location>
        <begin position="4"/>
        <end position="157"/>
    </location>
</feature>
<gene>
    <name evidence="14" type="ORF">A2849_01925</name>
</gene>
<evidence type="ECO:0000256" key="4">
    <source>
        <dbReference type="ARBA" id="ARBA00022559"/>
    </source>
</evidence>
<dbReference type="InterPro" id="IPR050924">
    <property type="entry name" value="Peroxiredoxin_BCP/PrxQ"/>
</dbReference>
<reference evidence="14 15" key="1">
    <citation type="journal article" date="2016" name="Nat. Commun.">
        <title>Thousands of microbial genomes shed light on interconnected biogeochemical processes in an aquifer system.</title>
        <authorList>
            <person name="Anantharaman K."/>
            <person name="Brown C.T."/>
            <person name="Hug L.A."/>
            <person name="Sharon I."/>
            <person name="Castelle C.J."/>
            <person name="Probst A.J."/>
            <person name="Thomas B.C."/>
            <person name="Singh A."/>
            <person name="Wilkins M.J."/>
            <person name="Karaoz U."/>
            <person name="Brodie E.L."/>
            <person name="Williams K.H."/>
            <person name="Hubbard S.S."/>
            <person name="Banfield J.F."/>
        </authorList>
    </citation>
    <scope>NUCLEOTIDE SEQUENCE [LARGE SCALE GENOMIC DNA]</scope>
</reference>
<dbReference type="PIRSF" id="PIRSF000239">
    <property type="entry name" value="AHPC"/>
    <property type="match status" value="1"/>
</dbReference>
<dbReference type="Pfam" id="PF00578">
    <property type="entry name" value="AhpC-TSA"/>
    <property type="match status" value="1"/>
</dbReference>
<dbReference type="NCBIfam" id="NF006960">
    <property type="entry name" value="PRK09437.1"/>
    <property type="match status" value="1"/>
</dbReference>
<evidence type="ECO:0000313" key="14">
    <source>
        <dbReference type="EMBL" id="OHA20923.1"/>
    </source>
</evidence>
<feature type="active site" description="Cysteine sulfenic acid (-SOH) intermediate; for peroxidase activity" evidence="12">
    <location>
        <position position="46"/>
    </location>
</feature>
<evidence type="ECO:0000256" key="7">
    <source>
        <dbReference type="ARBA" id="ARBA00023157"/>
    </source>
</evidence>
<evidence type="ECO:0000259" key="13">
    <source>
        <dbReference type="PROSITE" id="PS51352"/>
    </source>
</evidence>
<sequence length="157" mass="18103">MAKLTKGRMAPDFTLPDQEGKERSLKDFQGSWVLLYFYPKDDTTGCTKEACAIRDEFPKFKKMKAVVLGMSADTTASHKKFAKKYHLPFILLSDTLKKVLKKYNVYGKKKFMGREYRGILRTSFLIDPKGRIVKIYEKVKPALHAEEVLGDLKVFQK</sequence>